<accession>A0A1G2V6P4</accession>
<evidence type="ECO:0000256" key="1">
    <source>
        <dbReference type="SAM" id="Phobius"/>
    </source>
</evidence>
<evidence type="ECO:0008006" key="4">
    <source>
        <dbReference type="Google" id="ProtNLM"/>
    </source>
</evidence>
<dbReference type="Proteomes" id="UP000176868">
    <property type="component" value="Unassembled WGS sequence"/>
</dbReference>
<evidence type="ECO:0000313" key="2">
    <source>
        <dbReference type="EMBL" id="OHB17306.1"/>
    </source>
</evidence>
<feature type="transmembrane region" description="Helical" evidence="1">
    <location>
        <begin position="69"/>
        <end position="89"/>
    </location>
</feature>
<evidence type="ECO:0000313" key="3">
    <source>
        <dbReference type="Proteomes" id="UP000176868"/>
    </source>
</evidence>
<dbReference type="AlphaFoldDB" id="A0A1G2V6P4"/>
<name>A0A1G2V6P4_9BACT</name>
<organism evidence="2 3">
    <name type="scientific">Candidatus Zambryskibacteria bacterium RIFOXYD2_FULL_43_10</name>
    <dbReference type="NCBI Taxonomy" id="1802782"/>
    <lineage>
        <taxon>Bacteria</taxon>
        <taxon>Candidatus Zambryskiibacteriota</taxon>
    </lineage>
</organism>
<dbReference type="STRING" id="1802782.A2544_01795"/>
<reference evidence="2 3" key="1">
    <citation type="journal article" date="2016" name="Nat. Commun.">
        <title>Thousands of microbial genomes shed light on interconnected biogeochemical processes in an aquifer system.</title>
        <authorList>
            <person name="Anantharaman K."/>
            <person name="Brown C.T."/>
            <person name="Hug L.A."/>
            <person name="Sharon I."/>
            <person name="Castelle C.J."/>
            <person name="Probst A.J."/>
            <person name="Thomas B.C."/>
            <person name="Singh A."/>
            <person name="Wilkins M.J."/>
            <person name="Karaoz U."/>
            <person name="Brodie E.L."/>
            <person name="Williams K.H."/>
            <person name="Hubbard S.S."/>
            <person name="Banfield J.F."/>
        </authorList>
    </citation>
    <scope>NUCLEOTIDE SEQUENCE [LARGE SCALE GENOMIC DNA]</scope>
</reference>
<protein>
    <recommendedName>
        <fullName evidence="4">DUF11 domain-containing protein</fullName>
    </recommendedName>
</protein>
<sequence length="646" mass="69130">MNEKGKSKIEGLNDRLYSRTRYRDPLDKRSPVRELESPEIESKWQTPELDEMLKHERVPPKVGLFMKKIFVLALLFFAAAIGISGFIFVGGANFVSSKNVDISVLGPTSIPAGDTLGLGITISNRNNADLEFVNLSIQYPQGSRNPDNTVESLTYTKDTLGVIGAGTETIRNARVVLLGPSGEIKEIKLSVEYKVKGSNATFYKDKVFEVVIGNSPILLTVENPQSIVSGEPFTTKVSVVLNATETLKNVVLKTEYPHGYSVIDSSQKPASEDNLWALGDLIPGSKKTISIRGQLVGEDKEERTFRFYAGVSDFLNADNNLKIVIISLLDTIVIDRPSIGLDVLFNGENVSTYVAPAARTTRVSIRFTNNLPDKLLNPRLEAALLGAALDKLSVRVGGGGLYDSGDSKVVWSLKNSSGLPELAPGESGQVTLDFSSLPGLSLSRGANNDITLNFLMTGVPVNTVGQGTILARDTRTVRISSQVNFSSKVLRSLGPFANSGPLPPMVGESTTYSIVFSVGNTRGDLTDAKVTASLGQGVSWLGASSFTSEDISYDPASNLVTWNLGALASDTGFSSASRELAFQISLAPSLSQIGTAPSLVTGIVFSGRDTVTGEIVNINGSSLTTRLVSDPAFIQGDDIVVKPKQP</sequence>
<keyword evidence="1" id="KW-0472">Membrane</keyword>
<keyword evidence="1" id="KW-1133">Transmembrane helix</keyword>
<proteinExistence type="predicted"/>
<gene>
    <name evidence="2" type="ORF">A2544_01795</name>
</gene>
<keyword evidence="1" id="KW-0812">Transmembrane</keyword>
<dbReference type="EMBL" id="MHWZ01000024">
    <property type="protein sequence ID" value="OHB17306.1"/>
    <property type="molecule type" value="Genomic_DNA"/>
</dbReference>
<comment type="caution">
    <text evidence="2">The sequence shown here is derived from an EMBL/GenBank/DDBJ whole genome shotgun (WGS) entry which is preliminary data.</text>
</comment>